<proteinExistence type="predicted"/>
<dbReference type="EMBL" id="CP016397">
    <property type="protein sequence ID" value="ASQ45617.1"/>
    <property type="molecule type" value="Genomic_DNA"/>
</dbReference>
<keyword evidence="2" id="KW-1185">Reference proteome</keyword>
<organism evidence="1 2">
    <name type="scientific">Legionella clemsonensis</name>
    <dbReference type="NCBI Taxonomy" id="1867846"/>
    <lineage>
        <taxon>Bacteria</taxon>
        <taxon>Pseudomonadati</taxon>
        <taxon>Pseudomonadota</taxon>
        <taxon>Gammaproteobacteria</taxon>
        <taxon>Legionellales</taxon>
        <taxon>Legionellaceae</taxon>
        <taxon>Legionella</taxon>
    </lineage>
</organism>
<evidence type="ECO:0000313" key="2">
    <source>
        <dbReference type="Proteomes" id="UP000201728"/>
    </source>
</evidence>
<gene>
    <name evidence="1" type="ORF">clem_05305</name>
</gene>
<name>A0A222P1A8_9GAMM</name>
<sequence>MYNICLIHFYHVIMIKYKSFHAYLDKHLPGLFTIRLKNFFSFLPFVKPVNPQLIKLRTLVDRAKISPNSYDYLSYFETSLICPGIFKGLDSFIYSDGEYNALPSKKSSTTAKVNANTALPPATSVISAEKAPDYVNQVMGLLESQRWQKALDHFLSSIEKNEVIKLIINLLSQYSTLKHHQKEHCILYLVDYANLNKDGLKNQLFNELREEKDILQYRLLLQIKSSVYIDKLLTAIDLLGRQQSSNEKQQYGVQRDYLQVRYTLRNMRDGRVIYEIPEVLASVEKAFSTWKSGHSVHDESIQQIIDEIGIALHTLKDIIDDFEMTPSLKESFIKEEKNARANFLLMEERQEFTQKLRSGEIAVVSIQRLRELYPDEKSYQQISKQCHKFGITVFDALDPEEKKRALQEHNAMKFLSTQLG</sequence>
<accession>A0A222P1A8</accession>
<reference evidence="2" key="1">
    <citation type="submission" date="2016-07" db="EMBL/GenBank/DDBJ databases">
        <authorList>
            <person name="Florea S."/>
            <person name="Webb J.S."/>
            <person name="Jaromczyk J."/>
            <person name="Schardl C.L."/>
        </authorList>
    </citation>
    <scope>NUCLEOTIDE SEQUENCE [LARGE SCALE GENOMIC DNA]</scope>
    <source>
        <strain evidence="2">CDC-D5610</strain>
    </source>
</reference>
<dbReference type="KEGG" id="lcd:clem_05305"/>
<protein>
    <submittedName>
        <fullName evidence="1">Uncharacterized protein</fullName>
    </submittedName>
</protein>
<dbReference type="Proteomes" id="UP000201728">
    <property type="component" value="Chromosome"/>
</dbReference>
<dbReference type="AlphaFoldDB" id="A0A222P1A8"/>
<evidence type="ECO:0000313" key="1">
    <source>
        <dbReference type="EMBL" id="ASQ45617.1"/>
    </source>
</evidence>